<dbReference type="Pfam" id="PF07717">
    <property type="entry name" value="OB_NTP_bind"/>
    <property type="match status" value="1"/>
</dbReference>
<reference evidence="12" key="2">
    <citation type="submission" date="2019-07" db="EMBL/GenBank/DDBJ databases">
        <authorList>
            <person name="Seetharam A."/>
            <person name="Woodhouse M."/>
            <person name="Cannon E."/>
        </authorList>
    </citation>
    <scope>NUCLEOTIDE SEQUENCE [LARGE SCALE GENOMIC DNA]</scope>
    <source>
        <strain evidence="12">cv. B73</strain>
    </source>
</reference>
<dbReference type="SUPFAM" id="SSF52540">
    <property type="entry name" value="P-loop containing nucleoside triphosphate hydrolases"/>
    <property type="match status" value="1"/>
</dbReference>
<keyword evidence="3" id="KW-0963">Cytoplasm</keyword>
<dbReference type="GO" id="GO:0016787">
    <property type="term" value="F:hydrolase activity"/>
    <property type="evidence" value="ECO:0007669"/>
    <property type="project" value="UniProtKB-KW"/>
</dbReference>
<dbReference type="FunFam" id="3.40.50.300:FF:000819">
    <property type="entry name" value="ATP dependent RNA helicase, putative"/>
    <property type="match status" value="1"/>
</dbReference>
<dbReference type="GO" id="GO:0005524">
    <property type="term" value="F:ATP binding"/>
    <property type="evidence" value="ECO:0007669"/>
    <property type="project" value="UniProtKB-KW"/>
</dbReference>
<dbReference type="Gene3D" id="3.40.50.300">
    <property type="entry name" value="P-loop containing nucleotide triphosphate hydrolases"/>
    <property type="match status" value="2"/>
</dbReference>
<dbReference type="PANTHER" id="PTHR18934:SF246">
    <property type="entry name" value="DEXH-BOX ATP-DEPENDENT RNA HELICASE DEXH4, CHLOROPLASTIC-RELATED"/>
    <property type="match status" value="1"/>
</dbReference>
<evidence type="ECO:0000256" key="4">
    <source>
        <dbReference type="ARBA" id="ARBA00022741"/>
    </source>
</evidence>
<dbReference type="InParanoid" id="A0A804MG13"/>
<dbReference type="InterPro" id="IPR007502">
    <property type="entry name" value="Helicase-assoc_dom"/>
</dbReference>
<dbReference type="Gramene" id="Zm00001eb082690_T004">
    <property type="protein sequence ID" value="Zm00001eb082690_P004"/>
    <property type="gene ID" value="Zm00001eb082690"/>
</dbReference>
<feature type="compositionally biased region" description="Basic and acidic residues" evidence="9">
    <location>
        <begin position="1"/>
        <end position="12"/>
    </location>
</feature>
<comment type="similarity">
    <text evidence="8">Belongs to the DExH box helicase family.</text>
</comment>
<proteinExistence type="evidence at protein level"/>
<dbReference type="Pfam" id="PF21010">
    <property type="entry name" value="HA2_C"/>
    <property type="match status" value="1"/>
</dbReference>
<feature type="compositionally biased region" description="Low complexity" evidence="9">
    <location>
        <begin position="44"/>
        <end position="60"/>
    </location>
</feature>
<dbReference type="Pfam" id="PF00271">
    <property type="entry name" value="Helicase_C"/>
    <property type="match status" value="1"/>
</dbReference>
<feature type="region of interest" description="Disordered" evidence="9">
    <location>
        <begin position="1"/>
        <end position="69"/>
    </location>
</feature>
<evidence type="ECO:0000256" key="2">
    <source>
        <dbReference type="ARBA" id="ARBA00013352"/>
    </source>
</evidence>
<dbReference type="InterPro" id="IPR056890">
    <property type="entry name" value="UBA_DHX29-like"/>
</dbReference>
<organism evidence="12 13">
    <name type="scientific">Zea mays</name>
    <name type="common">Maize</name>
    <dbReference type="NCBI Taxonomy" id="4577"/>
    <lineage>
        <taxon>Eukaryota</taxon>
        <taxon>Viridiplantae</taxon>
        <taxon>Streptophyta</taxon>
        <taxon>Embryophyta</taxon>
        <taxon>Tracheophyta</taxon>
        <taxon>Spermatophyta</taxon>
        <taxon>Magnoliopsida</taxon>
        <taxon>Liliopsida</taxon>
        <taxon>Poales</taxon>
        <taxon>Poaceae</taxon>
        <taxon>PACMAD clade</taxon>
        <taxon>Panicoideae</taxon>
        <taxon>Andropogonodae</taxon>
        <taxon>Andropogoneae</taxon>
        <taxon>Tripsacinae</taxon>
        <taxon>Zea</taxon>
    </lineage>
</organism>
<dbReference type="Gene3D" id="1.20.120.1080">
    <property type="match status" value="1"/>
</dbReference>
<dbReference type="InterPro" id="IPR011545">
    <property type="entry name" value="DEAD/DEAH_box_helicase_dom"/>
</dbReference>
<protein>
    <recommendedName>
        <fullName evidence="2">Probable ATP-dependent RNA helicase spindle-E</fullName>
    </recommendedName>
</protein>
<evidence type="ECO:0000256" key="7">
    <source>
        <dbReference type="ARBA" id="ARBA00022840"/>
    </source>
</evidence>
<feature type="compositionally biased region" description="Basic residues" evidence="9">
    <location>
        <begin position="230"/>
        <end position="244"/>
    </location>
</feature>
<keyword evidence="13" id="KW-1185">Reference proteome</keyword>
<dbReference type="InterPro" id="IPR011709">
    <property type="entry name" value="DEAD-box_helicase_OB_fold"/>
</dbReference>
<dbReference type="EnsemblPlants" id="Zm00001eb082690_T004">
    <property type="protein sequence ID" value="Zm00001eb082690_P004"/>
    <property type="gene ID" value="Zm00001eb082690"/>
</dbReference>
<dbReference type="SMART" id="SM00490">
    <property type="entry name" value="HELICc"/>
    <property type="match status" value="1"/>
</dbReference>
<sequence>MAPKKKQPDSKQRQKPKSSSSSSAATAAPRLQISSENERRLRRLLLNSSAPSPSPANVSEVRGESREQKARRLRGVYDKLALEGFSSAQIEQALSAIPDSATFESALDWLCFNLPGDELPLKFSSAGDSTMSSLTGAEGSVKVLSTAKDNWVPQSREPEEVKVSTEGLEVRIGGRRDENVSLDDGRLSQAAWIRQYMEQQEEEEDANSNDSSTWEDHCLQSFEVVEAKPSRRKSKAAKKNSKHGNLKEQISYPTNSVSSNSETANVEGVQNDLEASEERSESLGNIDEGSDLKKEIPKDIDKTCAKEVDEEVIELDNMFFEDSSAWEAVAPEILKQQQIEKLSHDGYGHLIGNIDDIWKKGDSGKMPKAVLQKFCQKLGWEAPKYNKISERDGKFVYSVNVLRGATGRGKSRKAGGLTIIQLPKLHEEYGSVQEAQSRVAAFALYQFFADLPLRQLLTEPYSSLILRWQEGELSSTSRVLVTEDRRRSGFVDMLLNIDADTIPSSEIENSDTDVISMDSGNTEGSKSVNEKRQTTMTSCMGLKSAERAESAILKKQLEDKRKLPNYLKMLEARASLPIARQRQHFLQLLKENDVVVVSGETGCGKTTQVPQFILDDMIESELGGSCNIVCTQPRRIAAISVAERVSDERCEPSPGSNDSLVGYQVRLDSARNERTKLLFCTTGILLRKLSGNRDLSDVTHVVVDEVHERTILSDFLLIVLKNLVEKRSNQQGRKLKVILMSATVDSSLFARYFGECPVISVEGRTHPVSTHFLEDVYEKMEYCLALDSPASGAYFAQHGEKWKHASSSVNNRRGKKNLVLSSWGDESTLSEGYVNPHYISDYYRSYNERTNQNLKRLNEDVIDFDLLEDLICYIDENCPQGAILVFLPGVAEIDLLIDRLSALVRFGGASSDWILPLHSLLGPSDQRKVFQSPPDNFRKVIIATDIAETSITIDDVVYVVDTGKHKENRYNPHKKMSSIVEDWISRANAKQRRGRAGRVKPGLCFCLYTRHRFENVMRPFQVPEMLRMPLTELCLQIKSLHLDDIKSFLLKAVEPPNEEAISSAVDLLYKVGAFEGHEELSPLGYHLAKLPVDVLIGKMMLYGAIFGCLSPILSVAAFLSYKSPFLSPKDEKQNVEKAKATLLNENLDGSSSVTDNKQSDHLLMVIAYDKWSRILLQNGDKSARQFCHSFYLNSTVMHMIRDMRLQFGTLLADIGLIDLPKDTLRHKVGSRKNNLESWFSNMSLPFNAYARCTSVIKSVMCAGLYPNVAASLEGVDPGALGGRKPSDVLFSKDRPRWYDGRREVHIHPSSVNHSLKAVQYPFLVFLEKVETTKVFLRDTSVVSPYSLLLFGGSMVIQHQTGVVVIDGWLRLSAAAQTAVLFKQLRMTLDAVLKELTRKPEMATFVDNEVVRSIIHLLLEEDKAFDQYRFLPMCTLVCTGFLLHNVADC</sequence>
<keyword evidence="6" id="KW-0347">Helicase</keyword>
<evidence type="ECO:0000256" key="5">
    <source>
        <dbReference type="ARBA" id="ARBA00022801"/>
    </source>
</evidence>
<dbReference type="FunFam" id="3.40.50.300:FF:001676">
    <property type="entry name" value="DExH-box ATP-dependent RNA helicase DExH7 chloroplastic"/>
    <property type="match status" value="1"/>
</dbReference>
<feature type="domain" description="Helicase C-terminal" evidence="11">
    <location>
        <begin position="866"/>
        <end position="1041"/>
    </location>
</feature>
<evidence type="ECO:0000313" key="12">
    <source>
        <dbReference type="EnsemblPlants" id="Zm00001eb082690_P004"/>
    </source>
</evidence>
<dbReference type="Pfam" id="PF04408">
    <property type="entry name" value="WHD_HA2"/>
    <property type="match status" value="1"/>
</dbReference>
<dbReference type="Proteomes" id="UP000007305">
    <property type="component" value="Chromosome 2"/>
</dbReference>
<dbReference type="FunFam" id="1.20.120.1080:FF:000022">
    <property type="entry name" value="DExH-box ATP-dependent RNA helicase DExH7 chloroplastic"/>
    <property type="match status" value="1"/>
</dbReference>
<dbReference type="GO" id="GO:0003723">
    <property type="term" value="F:RNA binding"/>
    <property type="evidence" value="ECO:0000318"/>
    <property type="project" value="GO_Central"/>
</dbReference>
<dbReference type="InterPro" id="IPR048333">
    <property type="entry name" value="HA2_WH"/>
</dbReference>
<keyword evidence="5" id="KW-0378">Hydrolase</keyword>
<dbReference type="InterPro" id="IPR059023">
    <property type="entry name" value="RNA_hel_CTD"/>
</dbReference>
<dbReference type="SMART" id="SM00847">
    <property type="entry name" value="HA2"/>
    <property type="match status" value="1"/>
</dbReference>
<evidence type="ECO:0000259" key="10">
    <source>
        <dbReference type="PROSITE" id="PS51192"/>
    </source>
</evidence>
<comment type="similarity">
    <text evidence="1">Belongs to the DEAD box helicase family. DEAH subfamily.</text>
</comment>
<accession>A0A804MG13</accession>
<dbReference type="Pfam" id="PF00270">
    <property type="entry name" value="DEAD"/>
    <property type="match status" value="1"/>
</dbReference>
<dbReference type="InterPro" id="IPR014001">
    <property type="entry name" value="Helicase_ATP-bd"/>
</dbReference>
<name>A0A804MG13_MAIZE</name>
<dbReference type="PANTHER" id="PTHR18934">
    <property type="entry name" value="ATP-DEPENDENT RNA HELICASE"/>
    <property type="match status" value="1"/>
</dbReference>
<gene>
    <name evidence="12" type="primary">LOC103646444</name>
</gene>
<evidence type="ECO:0000259" key="11">
    <source>
        <dbReference type="PROSITE" id="PS51194"/>
    </source>
</evidence>
<feature type="domain" description="Helicase ATP-binding" evidence="10">
    <location>
        <begin position="586"/>
        <end position="762"/>
    </location>
</feature>
<dbReference type="SUPFAM" id="SSF54768">
    <property type="entry name" value="dsRNA-binding domain-like"/>
    <property type="match status" value="1"/>
</dbReference>
<evidence type="ECO:0000256" key="9">
    <source>
        <dbReference type="SAM" id="MobiDB-lite"/>
    </source>
</evidence>
<evidence type="ECO:0007829" key="14">
    <source>
        <dbReference type="PeptideAtlas" id="A0A804MG13"/>
    </source>
</evidence>
<dbReference type="GO" id="GO:0004386">
    <property type="term" value="F:helicase activity"/>
    <property type="evidence" value="ECO:0000318"/>
    <property type="project" value="GO_Central"/>
</dbReference>
<dbReference type="Gene3D" id="3.30.160.20">
    <property type="match status" value="1"/>
</dbReference>
<feature type="compositionally biased region" description="Polar residues" evidence="9">
    <location>
        <begin position="251"/>
        <end position="264"/>
    </location>
</feature>
<feature type="region of interest" description="Disordered" evidence="9">
    <location>
        <begin position="225"/>
        <end position="291"/>
    </location>
</feature>
<keyword evidence="14" id="KW-1267">Proteomics identification</keyword>
<evidence type="ECO:0000313" key="13">
    <source>
        <dbReference type="Proteomes" id="UP000007305"/>
    </source>
</evidence>
<reference evidence="13" key="1">
    <citation type="submission" date="2015-12" db="EMBL/GenBank/DDBJ databases">
        <title>Update maize B73 reference genome by single molecule sequencing technologies.</title>
        <authorList>
            <consortium name="Maize Genome Sequencing Project"/>
            <person name="Ware D."/>
        </authorList>
    </citation>
    <scope>NUCLEOTIDE SEQUENCE [LARGE SCALE GENOMIC DNA]</scope>
    <source>
        <strain evidence="13">cv. B73</strain>
    </source>
</reference>
<dbReference type="InterPro" id="IPR001650">
    <property type="entry name" value="Helicase_C-like"/>
</dbReference>
<dbReference type="Pfam" id="PF26026">
    <property type="entry name" value="RNA_hel_CTD"/>
    <property type="match status" value="1"/>
</dbReference>
<dbReference type="PROSITE" id="PS51194">
    <property type="entry name" value="HELICASE_CTER"/>
    <property type="match status" value="1"/>
</dbReference>
<evidence type="ECO:0000256" key="6">
    <source>
        <dbReference type="ARBA" id="ARBA00022806"/>
    </source>
</evidence>
<evidence type="ECO:0000256" key="8">
    <source>
        <dbReference type="ARBA" id="ARBA00060772"/>
    </source>
</evidence>
<reference evidence="12" key="3">
    <citation type="submission" date="2021-05" db="UniProtKB">
        <authorList>
            <consortium name="EnsemblPlants"/>
        </authorList>
    </citation>
    <scope>IDENTIFICATION</scope>
    <source>
        <strain evidence="12">cv. B73</strain>
    </source>
</reference>
<keyword evidence="4" id="KW-0547">Nucleotide-binding</keyword>
<evidence type="ECO:0000256" key="3">
    <source>
        <dbReference type="ARBA" id="ARBA00022490"/>
    </source>
</evidence>
<evidence type="ECO:0000256" key="1">
    <source>
        <dbReference type="ARBA" id="ARBA00008792"/>
    </source>
</evidence>
<dbReference type="Pfam" id="PF24899">
    <property type="entry name" value="UBA_DHX29"/>
    <property type="match status" value="1"/>
</dbReference>
<dbReference type="CDD" id="cd17917">
    <property type="entry name" value="DEXHc_RHA-like"/>
    <property type="match status" value="1"/>
</dbReference>
<dbReference type="PROSITE" id="PS51192">
    <property type="entry name" value="HELICASE_ATP_BIND_1"/>
    <property type="match status" value="1"/>
</dbReference>
<dbReference type="CDD" id="cd18791">
    <property type="entry name" value="SF2_C_RHA"/>
    <property type="match status" value="1"/>
</dbReference>
<keyword evidence="7" id="KW-0067">ATP-binding</keyword>
<dbReference type="InterPro" id="IPR027417">
    <property type="entry name" value="P-loop_NTPase"/>
</dbReference>
<dbReference type="SMART" id="SM00487">
    <property type="entry name" value="DEXDc"/>
    <property type="match status" value="1"/>
</dbReference>